<dbReference type="AlphaFoldDB" id="A0A5S9IM66"/>
<name>A0A5S9IM66_UABAM</name>
<dbReference type="EMBL" id="AP019860">
    <property type="protein sequence ID" value="BBM84077.1"/>
    <property type="molecule type" value="Genomic_DNA"/>
</dbReference>
<organism evidence="1 2">
    <name type="scientific">Uabimicrobium amorphum</name>
    <dbReference type="NCBI Taxonomy" id="2596890"/>
    <lineage>
        <taxon>Bacteria</taxon>
        <taxon>Pseudomonadati</taxon>
        <taxon>Planctomycetota</taxon>
        <taxon>Candidatus Uabimicrobiia</taxon>
        <taxon>Candidatus Uabimicrobiales</taxon>
        <taxon>Candidatus Uabimicrobiaceae</taxon>
        <taxon>Candidatus Uabimicrobium</taxon>
    </lineage>
</organism>
<accession>A0A5S9IM66</accession>
<keyword evidence="2" id="KW-1185">Reference proteome</keyword>
<proteinExistence type="predicted"/>
<reference evidence="1 2" key="1">
    <citation type="submission" date="2019-08" db="EMBL/GenBank/DDBJ databases">
        <title>Complete genome sequence of Candidatus Uab amorphum.</title>
        <authorList>
            <person name="Shiratori T."/>
            <person name="Suzuki S."/>
            <person name="Kakizawa Y."/>
            <person name="Ishida K."/>
        </authorList>
    </citation>
    <scope>NUCLEOTIDE SEQUENCE [LARGE SCALE GENOMIC DNA]</scope>
    <source>
        <strain evidence="1 2">SRT547</strain>
    </source>
</reference>
<sequence length="166" mass="19769">MIIVQMVEIKWGKEYRGAPKASIRNAVPEVYEFLPFLSENKAYGYQSFSCYAWNDFAKTHMETKEEDSLPQQDSCIGFFEQDGMIKTYHLPNHYEGEGIAWEKRKFAFKLDENQWGQIKFNGRYEVDSEWIYYKNIYNIGRFTNPQPDIFVNSKADYLYEDMKNIL</sequence>
<gene>
    <name evidence="1" type="ORF">UABAM_02433</name>
</gene>
<protein>
    <submittedName>
        <fullName evidence="1">Uncharacterized protein</fullName>
    </submittedName>
</protein>
<evidence type="ECO:0000313" key="2">
    <source>
        <dbReference type="Proteomes" id="UP000326354"/>
    </source>
</evidence>
<dbReference type="Proteomes" id="UP000326354">
    <property type="component" value="Chromosome"/>
</dbReference>
<dbReference type="OrthoDB" id="5521833at2"/>
<evidence type="ECO:0000313" key="1">
    <source>
        <dbReference type="EMBL" id="BBM84077.1"/>
    </source>
</evidence>
<dbReference type="KEGG" id="uam:UABAM_02433"/>
<dbReference type="RefSeq" id="WP_151968255.1">
    <property type="nucleotide sequence ID" value="NZ_AP019860.1"/>
</dbReference>